<evidence type="ECO:0000256" key="6">
    <source>
        <dbReference type="ARBA" id="ARBA00023136"/>
    </source>
</evidence>
<evidence type="ECO:0000256" key="2">
    <source>
        <dbReference type="ARBA" id="ARBA00022475"/>
    </source>
</evidence>
<dbReference type="GO" id="GO:0016787">
    <property type="term" value="F:hydrolase activity"/>
    <property type="evidence" value="ECO:0007669"/>
    <property type="project" value="UniProtKB-KW"/>
</dbReference>
<dbReference type="Pfam" id="PF01569">
    <property type="entry name" value="PAP2"/>
    <property type="match status" value="1"/>
</dbReference>
<organism evidence="9 10">
    <name type="scientific">Candidatus Abawacabacteria bacterium RBG_16_42_10</name>
    <dbReference type="NCBI Taxonomy" id="1817814"/>
    <lineage>
        <taxon>Bacteria</taxon>
        <taxon>Candidatus Abawacaibacteriota</taxon>
    </lineage>
</organism>
<dbReference type="InterPro" id="IPR036938">
    <property type="entry name" value="PAP2/HPO_sf"/>
</dbReference>
<dbReference type="PANTHER" id="PTHR14969:SF62">
    <property type="entry name" value="DECAPRENYLPHOSPHORYL-5-PHOSPHORIBOSE PHOSPHATASE RV3807C-RELATED"/>
    <property type="match status" value="1"/>
</dbReference>
<dbReference type="SMART" id="SM00014">
    <property type="entry name" value="acidPPc"/>
    <property type="match status" value="1"/>
</dbReference>
<dbReference type="AlphaFoldDB" id="A0A1F4XJ79"/>
<evidence type="ECO:0000313" key="9">
    <source>
        <dbReference type="EMBL" id="OGC81654.1"/>
    </source>
</evidence>
<evidence type="ECO:0000259" key="8">
    <source>
        <dbReference type="SMART" id="SM00014"/>
    </source>
</evidence>
<name>A0A1F4XJ79_9BACT</name>
<feature type="domain" description="Phosphatidic acid phosphatase type 2/haloperoxidase" evidence="8">
    <location>
        <begin position="45"/>
        <end position="150"/>
    </location>
</feature>
<accession>A0A1F4XJ79</accession>
<dbReference type="STRING" id="1817814.A2V81_05305"/>
<sequence>MLKHFNKKSLPKWQWFFVMTAHVFFLAITLYALPIMYLYLNNSILAIIQITFFAISTICIGYFLKAVILRPRPHNHVTYLGKTDSSFPSSHASVAFGLAYILSIYLPTLTIVWIILAMLVGLGRIYIQMHYLSDVIGGIFIGLILAFITLIFISPSLVLT</sequence>
<keyword evidence="5 7" id="KW-1133">Transmembrane helix</keyword>
<feature type="transmembrane region" description="Helical" evidence="7">
    <location>
        <begin position="139"/>
        <end position="159"/>
    </location>
</feature>
<protein>
    <recommendedName>
        <fullName evidence="8">Phosphatidic acid phosphatase type 2/haloperoxidase domain-containing protein</fullName>
    </recommendedName>
</protein>
<evidence type="ECO:0000256" key="1">
    <source>
        <dbReference type="ARBA" id="ARBA00004651"/>
    </source>
</evidence>
<keyword evidence="2" id="KW-1003">Cell membrane</keyword>
<dbReference type="InterPro" id="IPR000326">
    <property type="entry name" value="PAP2/HPO"/>
</dbReference>
<evidence type="ECO:0000256" key="5">
    <source>
        <dbReference type="ARBA" id="ARBA00022989"/>
    </source>
</evidence>
<evidence type="ECO:0000256" key="4">
    <source>
        <dbReference type="ARBA" id="ARBA00022801"/>
    </source>
</evidence>
<dbReference type="CDD" id="cd01610">
    <property type="entry name" value="PAP2_like"/>
    <property type="match status" value="1"/>
</dbReference>
<comment type="caution">
    <text evidence="9">The sequence shown here is derived from an EMBL/GenBank/DDBJ whole genome shotgun (WGS) entry which is preliminary data.</text>
</comment>
<dbReference type="PANTHER" id="PTHR14969">
    <property type="entry name" value="SPHINGOSINE-1-PHOSPHATE PHOSPHOHYDROLASE"/>
    <property type="match status" value="1"/>
</dbReference>
<evidence type="ECO:0000256" key="7">
    <source>
        <dbReference type="SAM" id="Phobius"/>
    </source>
</evidence>
<keyword evidence="4" id="KW-0378">Hydrolase</keyword>
<keyword evidence="3 7" id="KW-0812">Transmembrane</keyword>
<feature type="transmembrane region" description="Helical" evidence="7">
    <location>
        <begin position="111"/>
        <end position="127"/>
    </location>
</feature>
<comment type="subcellular location">
    <subcellularLocation>
        <location evidence="1">Cell membrane</location>
        <topology evidence="1">Multi-pass membrane protein</topology>
    </subcellularLocation>
</comment>
<feature type="transmembrane region" description="Helical" evidence="7">
    <location>
        <begin position="44"/>
        <end position="64"/>
    </location>
</feature>
<evidence type="ECO:0000256" key="3">
    <source>
        <dbReference type="ARBA" id="ARBA00022692"/>
    </source>
</evidence>
<dbReference type="Proteomes" id="UP000177614">
    <property type="component" value="Unassembled WGS sequence"/>
</dbReference>
<proteinExistence type="predicted"/>
<feature type="transmembrane region" description="Helical" evidence="7">
    <location>
        <begin position="15"/>
        <end position="38"/>
    </location>
</feature>
<dbReference type="SUPFAM" id="SSF48317">
    <property type="entry name" value="Acid phosphatase/Vanadium-dependent haloperoxidase"/>
    <property type="match status" value="1"/>
</dbReference>
<dbReference type="GO" id="GO:0005886">
    <property type="term" value="C:plasma membrane"/>
    <property type="evidence" value="ECO:0007669"/>
    <property type="project" value="UniProtKB-SubCell"/>
</dbReference>
<dbReference type="Gene3D" id="1.20.144.10">
    <property type="entry name" value="Phosphatidic acid phosphatase type 2/haloperoxidase"/>
    <property type="match status" value="1"/>
</dbReference>
<keyword evidence="6 7" id="KW-0472">Membrane</keyword>
<gene>
    <name evidence="9" type="ORF">A2V81_05305</name>
</gene>
<reference evidence="9 10" key="1">
    <citation type="journal article" date="2016" name="Nat. Commun.">
        <title>Thousands of microbial genomes shed light on interconnected biogeochemical processes in an aquifer system.</title>
        <authorList>
            <person name="Anantharaman K."/>
            <person name="Brown C.T."/>
            <person name="Hug L.A."/>
            <person name="Sharon I."/>
            <person name="Castelle C.J."/>
            <person name="Probst A.J."/>
            <person name="Thomas B.C."/>
            <person name="Singh A."/>
            <person name="Wilkins M.J."/>
            <person name="Karaoz U."/>
            <person name="Brodie E.L."/>
            <person name="Williams K.H."/>
            <person name="Hubbard S.S."/>
            <person name="Banfield J.F."/>
        </authorList>
    </citation>
    <scope>NUCLEOTIDE SEQUENCE [LARGE SCALE GENOMIC DNA]</scope>
</reference>
<dbReference type="EMBL" id="MEWR01000023">
    <property type="protein sequence ID" value="OGC81654.1"/>
    <property type="molecule type" value="Genomic_DNA"/>
</dbReference>
<evidence type="ECO:0000313" key="10">
    <source>
        <dbReference type="Proteomes" id="UP000177614"/>
    </source>
</evidence>